<dbReference type="AlphaFoldDB" id="A0A0W0ZJH0"/>
<evidence type="ECO:0000313" key="1">
    <source>
        <dbReference type="EMBL" id="KTD69124.1"/>
    </source>
</evidence>
<name>A0A0W0ZJH0_9GAMM</name>
<keyword evidence="2" id="KW-1185">Reference proteome</keyword>
<dbReference type="PATRIC" id="fig|947033.5.peg.2419"/>
<protein>
    <submittedName>
        <fullName evidence="1">Uncharacterized protein</fullName>
    </submittedName>
</protein>
<evidence type="ECO:0000313" key="2">
    <source>
        <dbReference type="Proteomes" id="UP000054926"/>
    </source>
</evidence>
<accession>A0A0W0ZJH0</accession>
<gene>
    <name evidence="1" type="ORF">Lste_2282</name>
</gene>
<dbReference type="STRING" id="947033.Lste_2282"/>
<organism evidence="1 2">
    <name type="scientific">Legionella steelei</name>
    <dbReference type="NCBI Taxonomy" id="947033"/>
    <lineage>
        <taxon>Bacteria</taxon>
        <taxon>Pseudomonadati</taxon>
        <taxon>Pseudomonadota</taxon>
        <taxon>Gammaproteobacteria</taxon>
        <taxon>Legionellales</taxon>
        <taxon>Legionellaceae</taxon>
        <taxon>Legionella</taxon>
    </lineage>
</organism>
<dbReference type="EMBL" id="LNYY01000019">
    <property type="protein sequence ID" value="KTD69124.1"/>
    <property type="molecule type" value="Genomic_DNA"/>
</dbReference>
<reference evidence="1 2" key="1">
    <citation type="submission" date="2015-11" db="EMBL/GenBank/DDBJ databases">
        <title>Genomic analysis of 38 Legionella species identifies large and diverse effector repertoires.</title>
        <authorList>
            <person name="Burstein D."/>
            <person name="Amaro F."/>
            <person name="Zusman T."/>
            <person name="Lifshitz Z."/>
            <person name="Cohen O."/>
            <person name="Gilbert J.A."/>
            <person name="Pupko T."/>
            <person name="Shuman H.A."/>
            <person name="Segal G."/>
        </authorList>
    </citation>
    <scope>NUCLEOTIDE SEQUENCE [LARGE SCALE GENOMIC DNA]</scope>
    <source>
        <strain evidence="1 2">IMVS3376</strain>
    </source>
</reference>
<dbReference type="OrthoDB" id="5652343at2"/>
<sequence length="293" mass="33355">MQSKFAFFPSHQHFSIDSFDNAFRRLVLSAFMRRFNSVADARLYLAICGIDIELTIKIFLSMEKTGILDTPISEAIFAPVGCGDIANALCRLITGDEMITVKNEAQSIIELSKALQENLPQIIRIDIPGHSYVMLAYEKTSEGIWGYIYQSNVAYGMEDNTFSLAAWLMDAKSCKTNLSEHLQKLAQLMEPTVSNSVKEIIYLELYCARPIIDVKTPANTQQIISYMNENLSLKYKIRAVRAKDMLLVAERIQRIISQHPEEQQQSLDSYISKIRTELEESNESEFYPAAEHM</sequence>
<proteinExistence type="predicted"/>
<comment type="caution">
    <text evidence="1">The sequence shown here is derived from an EMBL/GenBank/DDBJ whole genome shotgun (WGS) entry which is preliminary data.</text>
</comment>
<dbReference type="Proteomes" id="UP000054926">
    <property type="component" value="Unassembled WGS sequence"/>
</dbReference>